<dbReference type="SUPFAM" id="SSF47616">
    <property type="entry name" value="GST C-terminal domain-like"/>
    <property type="match status" value="1"/>
</dbReference>
<dbReference type="InterPro" id="IPR004045">
    <property type="entry name" value="Glutathione_S-Trfase_N"/>
</dbReference>
<dbReference type="PANTHER" id="PTHR12782">
    <property type="entry name" value="MICROSOMAL PROSTAGLANDIN E SYNTHASE-2"/>
    <property type="match status" value="1"/>
</dbReference>
<dbReference type="Pfam" id="PF13417">
    <property type="entry name" value="GST_N_3"/>
    <property type="match status" value="1"/>
</dbReference>
<proteinExistence type="predicted"/>
<dbReference type="PROSITE" id="PS00195">
    <property type="entry name" value="GLUTAREDOXIN_1"/>
    <property type="match status" value="1"/>
</dbReference>
<reference evidence="2" key="1">
    <citation type="submission" date="2023-08" db="EMBL/GenBank/DDBJ databases">
        <authorList>
            <person name="Audoor S."/>
            <person name="Bilcke G."/>
        </authorList>
    </citation>
    <scope>NUCLEOTIDE SEQUENCE</scope>
</reference>
<evidence type="ECO:0000313" key="3">
    <source>
        <dbReference type="Proteomes" id="UP001295423"/>
    </source>
</evidence>
<dbReference type="PROSITE" id="PS51354">
    <property type="entry name" value="GLUTAREDOXIN_2"/>
    <property type="match status" value="1"/>
</dbReference>
<comment type="caution">
    <text evidence="2">The sequence shown here is derived from an EMBL/GenBank/DDBJ whole genome shotgun (WGS) entry which is preliminary data.</text>
</comment>
<accession>A0AAD2FLI7</accession>
<evidence type="ECO:0000259" key="1">
    <source>
        <dbReference type="Pfam" id="PF13417"/>
    </source>
</evidence>
<organism evidence="2 3">
    <name type="scientific">Cylindrotheca closterium</name>
    <dbReference type="NCBI Taxonomy" id="2856"/>
    <lineage>
        <taxon>Eukaryota</taxon>
        <taxon>Sar</taxon>
        <taxon>Stramenopiles</taxon>
        <taxon>Ochrophyta</taxon>
        <taxon>Bacillariophyta</taxon>
        <taxon>Bacillariophyceae</taxon>
        <taxon>Bacillariophycidae</taxon>
        <taxon>Bacillariales</taxon>
        <taxon>Bacillariaceae</taxon>
        <taxon>Cylindrotheca</taxon>
    </lineage>
</organism>
<dbReference type="InterPro" id="IPR036249">
    <property type="entry name" value="Thioredoxin-like_sf"/>
</dbReference>
<dbReference type="SUPFAM" id="SSF52833">
    <property type="entry name" value="Thioredoxin-like"/>
    <property type="match status" value="1"/>
</dbReference>
<protein>
    <recommendedName>
        <fullName evidence="1">GST N-terminal domain-containing protein</fullName>
    </recommendedName>
</protein>
<dbReference type="InterPro" id="IPR036282">
    <property type="entry name" value="Glutathione-S-Trfase_C_sf"/>
</dbReference>
<dbReference type="Gene3D" id="3.40.30.10">
    <property type="entry name" value="Glutaredoxin"/>
    <property type="match status" value="1"/>
</dbReference>
<dbReference type="InterPro" id="IPR011767">
    <property type="entry name" value="GLR_AS"/>
</dbReference>
<keyword evidence="3" id="KW-1185">Reference proteome</keyword>
<dbReference type="EMBL" id="CAKOGP040001001">
    <property type="protein sequence ID" value="CAJ1941209.1"/>
    <property type="molecule type" value="Genomic_DNA"/>
</dbReference>
<dbReference type="AlphaFoldDB" id="A0AAD2FLI7"/>
<dbReference type="Pfam" id="PF13410">
    <property type="entry name" value="GST_C_2"/>
    <property type="match status" value="1"/>
</dbReference>
<dbReference type="Gene3D" id="1.20.1050.10">
    <property type="match status" value="1"/>
</dbReference>
<evidence type="ECO:0000313" key="2">
    <source>
        <dbReference type="EMBL" id="CAJ1941209.1"/>
    </source>
</evidence>
<sequence length="268" mass="30136">MMFARGSKIASSLVSRTPTTSRLRSLSTVEKTKENTLYQYAICPFCNIVKATLDYSQTPYNAIEVNPLNKKELKWSEEYKKVPIASLEGDVIYGSAEIVEGLLTKHNDKELWPPSKQTEKWTKYAMDDLAPLLYPNLCNTLPNSYNAFGYVHGVDTFSTAEKYSIQYIGSLAMYFAASKIKKKRGIDDVEEALRGALVELEEHLKRGSPFLNSASKTEPDLGDLFVFGVLRGLEGLPVHDKVMVEFDSISNWYQSMDSIVKEQKMGTA</sequence>
<gene>
    <name evidence="2" type="ORF">CYCCA115_LOCUS7407</name>
</gene>
<feature type="domain" description="GST N-terminal" evidence="1">
    <location>
        <begin position="37"/>
        <end position="109"/>
    </location>
</feature>
<dbReference type="GO" id="GO:0005739">
    <property type="term" value="C:mitochondrion"/>
    <property type="evidence" value="ECO:0007669"/>
    <property type="project" value="TreeGrafter"/>
</dbReference>
<name>A0AAD2FLI7_9STRA</name>
<dbReference type="PANTHER" id="PTHR12782:SF5">
    <property type="entry name" value="PROSTAGLANDIN E SYNTHASE 2"/>
    <property type="match status" value="1"/>
</dbReference>
<dbReference type="Proteomes" id="UP001295423">
    <property type="component" value="Unassembled WGS sequence"/>
</dbReference>